<organism evidence="3 4">
    <name type="scientific">Plenodomus tracheiphilus IPT5</name>
    <dbReference type="NCBI Taxonomy" id="1408161"/>
    <lineage>
        <taxon>Eukaryota</taxon>
        <taxon>Fungi</taxon>
        <taxon>Dikarya</taxon>
        <taxon>Ascomycota</taxon>
        <taxon>Pezizomycotina</taxon>
        <taxon>Dothideomycetes</taxon>
        <taxon>Pleosporomycetidae</taxon>
        <taxon>Pleosporales</taxon>
        <taxon>Pleosporineae</taxon>
        <taxon>Leptosphaeriaceae</taxon>
        <taxon>Plenodomus</taxon>
    </lineage>
</organism>
<feature type="compositionally biased region" description="Basic and acidic residues" evidence="1">
    <location>
        <begin position="691"/>
        <end position="702"/>
    </location>
</feature>
<dbReference type="EMBL" id="MU006291">
    <property type="protein sequence ID" value="KAF2854938.1"/>
    <property type="molecule type" value="Genomic_DNA"/>
</dbReference>
<dbReference type="Gene3D" id="3.30.420.10">
    <property type="entry name" value="Ribonuclease H-like superfamily/Ribonuclease H"/>
    <property type="match status" value="1"/>
</dbReference>
<accession>A0A6A7BLB3</accession>
<proteinExistence type="predicted"/>
<evidence type="ECO:0000313" key="4">
    <source>
        <dbReference type="Proteomes" id="UP000799423"/>
    </source>
</evidence>
<keyword evidence="4" id="KW-1185">Reference proteome</keyword>
<dbReference type="PANTHER" id="PTHR28083">
    <property type="entry name" value="GOOD FOR FULL DBP5 ACTIVITY PROTEIN 2"/>
    <property type="match status" value="1"/>
</dbReference>
<dbReference type="InterPro" id="IPR040151">
    <property type="entry name" value="Gfd2/YDR514C-like"/>
</dbReference>
<sequence>MASSTPARLERLRKLAQEDIDALPDRPAPVAPAPASHDESHGGVALEPEQTQVPPFPTRHKPIVTHEADRSIKPAAAKATTPPNANNTDRRFVWVKDAESSYNPKTTSMPPAALPQTTKLPVTDLQRGHLASPRDHFTPIQALAKYPYKFCNQEHSQEIASAFFDQGKFWTREWELYYIWGIEPDAKPVLLVRESQVQALLGEINVHLKLGLRVTDQQREEGLVVHFPDHPRCLPRYLGRSHSREEYATMVDKMPSHTHRGAGEAPHPQLEPSTLELFRQLMDNLYDVQKTKNKASKAKKLQDRLGKQKTMADHFKRAQRYLGLRASLEAESDAVTSLLVVEPAVSVPFTFDRSVVFVCVDVESFEHAHHKITEVGIATLDTRDLIGLAPGVDGRGWSEKIRARHFRINENRHLINKSFVDGCPDKFKFGESTFVPLKDAAQYVADCFAAPFGAHPSNGAGSAYTLAPAQVDVSERRNLIFLGHDTPGDIQYLQKLGYDATKVDNIIEALDTAVMYQVWRRESQPTSLTKILHSFDLDGFYAHNAGNDAVFTVQAMLAICVREATLRGSSTLDEHRNEEAAAKLAAAVEEAHERIRSEEENWSQLEGDGDGGGPVPLAASSAPRPGPDHNTSQTGPHGGEGRGRGRGNSLSGRGAVTSQRNGGHHGGVRGSRVDVARDHTDGGGGRRGRARERGSDRSRGRGYDYGIRGRGARDPNAPVQPLNAHLDPNVGYPGLL</sequence>
<dbReference type="GO" id="GO:0005634">
    <property type="term" value="C:nucleus"/>
    <property type="evidence" value="ECO:0007669"/>
    <property type="project" value="TreeGrafter"/>
</dbReference>
<evidence type="ECO:0000313" key="3">
    <source>
        <dbReference type="EMBL" id="KAF2854938.1"/>
    </source>
</evidence>
<dbReference type="Pfam" id="PF21762">
    <property type="entry name" value="DEDDh_C"/>
    <property type="match status" value="1"/>
</dbReference>
<dbReference type="Proteomes" id="UP000799423">
    <property type="component" value="Unassembled WGS sequence"/>
</dbReference>
<evidence type="ECO:0000256" key="1">
    <source>
        <dbReference type="SAM" id="MobiDB-lite"/>
    </source>
</evidence>
<feature type="compositionally biased region" description="Basic and acidic residues" evidence="1">
    <location>
        <begin position="671"/>
        <end position="681"/>
    </location>
</feature>
<dbReference type="InterPro" id="IPR048519">
    <property type="entry name" value="Gfd2/YDR514C-like_C"/>
</dbReference>
<dbReference type="GO" id="GO:0003676">
    <property type="term" value="F:nucleic acid binding"/>
    <property type="evidence" value="ECO:0007669"/>
    <property type="project" value="InterPro"/>
</dbReference>
<name>A0A6A7BLB3_9PLEO</name>
<dbReference type="SUPFAM" id="SSF53098">
    <property type="entry name" value="Ribonuclease H-like"/>
    <property type="match status" value="1"/>
</dbReference>
<feature type="region of interest" description="Disordered" evidence="1">
    <location>
        <begin position="14"/>
        <end position="59"/>
    </location>
</feature>
<feature type="region of interest" description="Disordered" evidence="1">
    <location>
        <begin position="570"/>
        <end position="736"/>
    </location>
</feature>
<evidence type="ECO:0000259" key="2">
    <source>
        <dbReference type="Pfam" id="PF21762"/>
    </source>
</evidence>
<feature type="compositionally biased region" description="Basic and acidic residues" evidence="1">
    <location>
        <begin position="589"/>
        <end position="599"/>
    </location>
</feature>
<reference evidence="3" key="1">
    <citation type="submission" date="2020-01" db="EMBL/GenBank/DDBJ databases">
        <authorList>
            <consortium name="DOE Joint Genome Institute"/>
            <person name="Haridas S."/>
            <person name="Albert R."/>
            <person name="Binder M."/>
            <person name="Bloem J."/>
            <person name="Labutti K."/>
            <person name="Salamov A."/>
            <person name="Andreopoulos B."/>
            <person name="Baker S.E."/>
            <person name="Barry K."/>
            <person name="Bills G."/>
            <person name="Bluhm B.H."/>
            <person name="Cannon C."/>
            <person name="Castanera R."/>
            <person name="Culley D.E."/>
            <person name="Daum C."/>
            <person name="Ezra D."/>
            <person name="Gonzalez J.B."/>
            <person name="Henrissat B."/>
            <person name="Kuo A."/>
            <person name="Liang C."/>
            <person name="Lipzen A."/>
            <person name="Lutzoni F."/>
            <person name="Magnuson J."/>
            <person name="Mondo S."/>
            <person name="Nolan M."/>
            <person name="Ohm R."/>
            <person name="Pangilinan J."/>
            <person name="Park H.-J."/>
            <person name="Ramirez L."/>
            <person name="Alfaro M."/>
            <person name="Sun H."/>
            <person name="Tritt A."/>
            <person name="Yoshinaga Y."/>
            <person name="Zwiers L.-H."/>
            <person name="Turgeon B.G."/>
            <person name="Goodwin S.B."/>
            <person name="Spatafora J.W."/>
            <person name="Crous P.W."/>
            <person name="Grigoriev I.V."/>
        </authorList>
    </citation>
    <scope>NUCLEOTIDE SEQUENCE</scope>
    <source>
        <strain evidence="3">IPT5</strain>
    </source>
</reference>
<dbReference type="InterPro" id="IPR036397">
    <property type="entry name" value="RNaseH_sf"/>
</dbReference>
<dbReference type="InterPro" id="IPR012337">
    <property type="entry name" value="RNaseH-like_sf"/>
</dbReference>
<dbReference type="PANTHER" id="PTHR28083:SF1">
    <property type="entry name" value="GOOD FOR FULL DBP5 ACTIVITY PROTEIN 2"/>
    <property type="match status" value="1"/>
</dbReference>
<dbReference type="OrthoDB" id="5953249at2759"/>
<dbReference type="AlphaFoldDB" id="A0A6A7BLB3"/>
<protein>
    <recommendedName>
        <fullName evidence="2">Gfd2/YDR514C-like C-terminal domain-containing protein</fullName>
    </recommendedName>
</protein>
<feature type="domain" description="Gfd2/YDR514C-like C-terminal" evidence="2">
    <location>
        <begin position="356"/>
        <end position="559"/>
    </location>
</feature>
<feature type="compositionally biased region" description="Basic and acidic residues" evidence="1">
    <location>
        <begin position="572"/>
        <end position="581"/>
    </location>
</feature>
<gene>
    <name evidence="3" type="ORF">T440DRAFT_386696</name>
</gene>